<dbReference type="InterPro" id="IPR037522">
    <property type="entry name" value="HD_GYP_dom"/>
</dbReference>
<dbReference type="PANTHER" id="PTHR45228">
    <property type="entry name" value="CYCLIC DI-GMP PHOSPHODIESTERASE TM_0186-RELATED"/>
    <property type="match status" value="1"/>
</dbReference>
<organism evidence="2 3">
    <name type="scientific">Aquitalea aquatica</name>
    <dbReference type="NCBI Taxonomy" id="3044273"/>
    <lineage>
        <taxon>Bacteria</taxon>
        <taxon>Pseudomonadati</taxon>
        <taxon>Pseudomonadota</taxon>
        <taxon>Betaproteobacteria</taxon>
        <taxon>Neisseriales</taxon>
        <taxon>Chromobacteriaceae</taxon>
        <taxon>Aquitalea</taxon>
    </lineage>
</organism>
<dbReference type="AlphaFoldDB" id="A0A838YCP0"/>
<dbReference type="GO" id="GO:0008081">
    <property type="term" value="F:phosphoric diester hydrolase activity"/>
    <property type="evidence" value="ECO:0007669"/>
    <property type="project" value="UniProtKB-ARBA"/>
</dbReference>
<reference evidence="2 3" key="1">
    <citation type="submission" date="2020-07" db="EMBL/GenBank/DDBJ databases">
        <title>Draft genome sequence of violacein-producing bacteria and related species.</title>
        <authorList>
            <person name="Wilson H.S."/>
            <person name="De Leon M.E."/>
        </authorList>
    </citation>
    <scope>NUCLEOTIDE SEQUENCE [LARGE SCALE GENOMIC DNA]</scope>
    <source>
        <strain evidence="2 3">HSC-21Su07</strain>
    </source>
</reference>
<dbReference type="SMART" id="SM00471">
    <property type="entry name" value="HDc"/>
    <property type="match status" value="1"/>
</dbReference>
<proteinExistence type="predicted"/>
<dbReference type="CDD" id="cd00077">
    <property type="entry name" value="HDc"/>
    <property type="match status" value="1"/>
</dbReference>
<keyword evidence="3" id="KW-1185">Reference proteome</keyword>
<dbReference type="InterPro" id="IPR052020">
    <property type="entry name" value="Cyclic_di-GMP/3'3'-cGAMP_PDE"/>
</dbReference>
<dbReference type="EMBL" id="JACERN010000023">
    <property type="protein sequence ID" value="MBA4708411.1"/>
    <property type="molecule type" value="Genomic_DNA"/>
</dbReference>
<protein>
    <submittedName>
        <fullName evidence="2">HD domain-containing protein</fullName>
    </submittedName>
</protein>
<feature type="domain" description="HD-GYP" evidence="1">
    <location>
        <begin position="3"/>
        <end position="198"/>
    </location>
</feature>
<evidence type="ECO:0000313" key="2">
    <source>
        <dbReference type="EMBL" id="MBA4708411.1"/>
    </source>
</evidence>
<accession>A0A838YCP0</accession>
<sequence>MQAAQELLKTLYTMAMMVETRDAYTGGHLWRVSRFSGLLAQELALPRGEVLRIMLGGFLHDLGKIGVPDAILNKRDRLTDDEYAVIKTHPQQGADLLREHPLAALAMDAVLMHHETPDGRGYPAGLQGEAIPLVARIVGIADAFDAMTSHRPYRAGMPVSRALDIIRDHLGSQFDRACGERFIALGEAGKLEHIVGHSEAGIPMQSCLACGPIIAIPRRMHDGASVHCPSCGGEYQLSRQRQTLALAPTGRRDPLQVQRPAVDHELVAELVQEASACLQPVRQAGWLARLFA</sequence>
<evidence type="ECO:0000313" key="3">
    <source>
        <dbReference type="Proteomes" id="UP000545606"/>
    </source>
</evidence>
<dbReference type="Pfam" id="PF13487">
    <property type="entry name" value="HD_5"/>
    <property type="match status" value="1"/>
</dbReference>
<name>A0A838YCP0_9NEIS</name>
<dbReference type="Proteomes" id="UP000545606">
    <property type="component" value="Unassembled WGS sequence"/>
</dbReference>
<dbReference type="InterPro" id="IPR003607">
    <property type="entry name" value="HD/PDEase_dom"/>
</dbReference>
<gene>
    <name evidence="2" type="ORF">H2Z84_08435</name>
</gene>
<dbReference type="Gene3D" id="1.10.3210.10">
    <property type="entry name" value="Hypothetical protein af1432"/>
    <property type="match status" value="1"/>
</dbReference>
<evidence type="ECO:0000259" key="1">
    <source>
        <dbReference type="PROSITE" id="PS51832"/>
    </source>
</evidence>
<dbReference type="PROSITE" id="PS51832">
    <property type="entry name" value="HD_GYP"/>
    <property type="match status" value="1"/>
</dbReference>
<comment type="caution">
    <text evidence="2">The sequence shown here is derived from an EMBL/GenBank/DDBJ whole genome shotgun (WGS) entry which is preliminary data.</text>
</comment>
<dbReference type="RefSeq" id="WP_181835581.1">
    <property type="nucleotide sequence ID" value="NZ_JACERN010000023.1"/>
</dbReference>
<dbReference type="SUPFAM" id="SSF109604">
    <property type="entry name" value="HD-domain/PDEase-like"/>
    <property type="match status" value="1"/>
</dbReference>